<gene>
    <name evidence="6" type="primary">secA_2</name>
    <name evidence="6" type="ORF">NCTC13533_05337</name>
</gene>
<dbReference type="GO" id="GO:0043952">
    <property type="term" value="P:protein transport by the Sec complex"/>
    <property type="evidence" value="ECO:0007669"/>
    <property type="project" value="TreeGrafter"/>
</dbReference>
<evidence type="ECO:0000256" key="3">
    <source>
        <dbReference type="ARBA" id="ARBA00023010"/>
    </source>
</evidence>
<keyword evidence="3" id="KW-0811">Translocation</keyword>
<dbReference type="GO" id="GO:0006605">
    <property type="term" value="P:protein targeting"/>
    <property type="evidence" value="ECO:0007669"/>
    <property type="project" value="InterPro"/>
</dbReference>
<keyword evidence="2" id="KW-0813">Transport</keyword>
<accession>A0A376EQP2</accession>
<dbReference type="PANTHER" id="PTHR30612">
    <property type="entry name" value="SECA INNER MEMBRANE COMPONENT OF SEC PROTEIN SECRETION SYSTEM"/>
    <property type="match status" value="1"/>
</dbReference>
<dbReference type="GO" id="GO:0031522">
    <property type="term" value="C:cell envelope Sec protein transport complex"/>
    <property type="evidence" value="ECO:0007669"/>
    <property type="project" value="TreeGrafter"/>
</dbReference>
<evidence type="ECO:0000256" key="2">
    <source>
        <dbReference type="ARBA" id="ARBA00022927"/>
    </source>
</evidence>
<evidence type="ECO:0000256" key="1">
    <source>
        <dbReference type="ARBA" id="ARBA00022475"/>
    </source>
</evidence>
<dbReference type="InterPro" id="IPR014018">
    <property type="entry name" value="SecA_motor_DEAD"/>
</dbReference>
<dbReference type="InterPro" id="IPR000185">
    <property type="entry name" value="SecA"/>
</dbReference>
<dbReference type="EMBL" id="UFVQ01000003">
    <property type="protein sequence ID" value="STD13048.1"/>
    <property type="molecule type" value="Genomic_DNA"/>
</dbReference>
<proteinExistence type="predicted"/>
<dbReference type="PROSITE" id="PS51192">
    <property type="entry name" value="HELICASE_ATP_BIND_1"/>
    <property type="match status" value="1"/>
</dbReference>
<dbReference type="PROSITE" id="PS51196">
    <property type="entry name" value="SECA_MOTOR_DEAD"/>
    <property type="match status" value="1"/>
</dbReference>
<dbReference type="PANTHER" id="PTHR30612:SF0">
    <property type="entry name" value="CHLOROPLAST PROTEIN-TRANSPORTING ATPASE"/>
    <property type="match status" value="1"/>
</dbReference>
<dbReference type="GO" id="GO:0005524">
    <property type="term" value="F:ATP binding"/>
    <property type="evidence" value="ECO:0007669"/>
    <property type="project" value="InterPro"/>
</dbReference>
<evidence type="ECO:0000259" key="4">
    <source>
        <dbReference type="PROSITE" id="PS51192"/>
    </source>
</evidence>
<sequence>MSFLNKVLKGFLGDKKAQDLKEVKKVVTKIKAVEPTIQQLSDYGLREKTAEFKENIKTATSKITAQIEQVQEQIKNSTNVDEKEALFTKIETLKKESYDIEEKVLGQILPEAFALVKETARRWAQNGEIRTKATDWDRQLAAAGKDFVEIQGDTAIWKNSWDAAGTPVVWDMVHYDVQFIGGVILHSGKITEMATGEGKTLVGTLPIYLNSLPERGVHVVTVNDYLAKRDSAWMGPLYQFHGMSIDCIDNHQPNSDGRRKAYNSDITYGTNNEFGFDYLRDNMVTSPSELVQRELNFAIVDEVDSVLVDDARTPLIISGPVPQGDRQEFDVLKPSIDRIVEVQKKTVSAIFNEAKKINRCRKHQRRRVQIASGLQRSS</sequence>
<reference evidence="6 7" key="1">
    <citation type="submission" date="2018-06" db="EMBL/GenBank/DDBJ databases">
        <authorList>
            <consortium name="Pathogen Informatics"/>
            <person name="Doyle S."/>
        </authorList>
    </citation>
    <scope>NUCLEOTIDE SEQUENCE [LARGE SCALE GENOMIC DNA]</scope>
    <source>
        <strain evidence="6 7">NCTC13533</strain>
    </source>
</reference>
<protein>
    <submittedName>
        <fullName evidence="6">Preprotein translocase subunit SecA</fullName>
    </submittedName>
</protein>
<dbReference type="InterPro" id="IPR011115">
    <property type="entry name" value="SecA_DEAD"/>
</dbReference>
<dbReference type="SUPFAM" id="SSF52540">
    <property type="entry name" value="P-loop containing nucleoside triphosphate hydrolases"/>
    <property type="match status" value="1"/>
</dbReference>
<keyword evidence="1" id="KW-1003">Cell membrane</keyword>
<evidence type="ECO:0000313" key="7">
    <source>
        <dbReference type="Proteomes" id="UP000255224"/>
    </source>
</evidence>
<dbReference type="Pfam" id="PF07517">
    <property type="entry name" value="SecA_DEAD"/>
    <property type="match status" value="1"/>
</dbReference>
<feature type="domain" description="Helicase ATP-binding" evidence="4">
    <location>
        <begin position="180"/>
        <end position="339"/>
    </location>
</feature>
<evidence type="ECO:0000259" key="5">
    <source>
        <dbReference type="PROSITE" id="PS51196"/>
    </source>
</evidence>
<dbReference type="GO" id="GO:0005886">
    <property type="term" value="C:plasma membrane"/>
    <property type="evidence" value="ECO:0007669"/>
    <property type="project" value="TreeGrafter"/>
</dbReference>
<evidence type="ECO:0000313" key="6">
    <source>
        <dbReference type="EMBL" id="STD13048.1"/>
    </source>
</evidence>
<keyword evidence="2" id="KW-0653">Protein transport</keyword>
<dbReference type="AlphaFoldDB" id="A0A376EQP2"/>
<keyword evidence="1" id="KW-0472">Membrane</keyword>
<name>A0A376EQP2_CHRCU</name>
<dbReference type="SMART" id="SM00957">
    <property type="entry name" value="SecA_DEAD"/>
    <property type="match status" value="1"/>
</dbReference>
<dbReference type="GO" id="GO:0006886">
    <property type="term" value="P:intracellular protein transport"/>
    <property type="evidence" value="ECO:0007669"/>
    <property type="project" value="InterPro"/>
</dbReference>
<dbReference type="Gene3D" id="3.40.50.300">
    <property type="entry name" value="P-loop containing nucleotide triphosphate hydrolases"/>
    <property type="match status" value="1"/>
</dbReference>
<dbReference type="GO" id="GO:0005829">
    <property type="term" value="C:cytosol"/>
    <property type="evidence" value="ECO:0007669"/>
    <property type="project" value="TreeGrafter"/>
</dbReference>
<dbReference type="Proteomes" id="UP000255224">
    <property type="component" value="Unassembled WGS sequence"/>
</dbReference>
<organism evidence="6 7">
    <name type="scientific">Chryseobacterium carnipullorum</name>
    <dbReference type="NCBI Taxonomy" id="1124835"/>
    <lineage>
        <taxon>Bacteria</taxon>
        <taxon>Pseudomonadati</taxon>
        <taxon>Bacteroidota</taxon>
        <taxon>Flavobacteriia</taxon>
        <taxon>Flavobacteriales</taxon>
        <taxon>Weeksellaceae</taxon>
        <taxon>Chryseobacterium group</taxon>
        <taxon>Chryseobacterium</taxon>
    </lineage>
</organism>
<dbReference type="InterPro" id="IPR014001">
    <property type="entry name" value="Helicase_ATP-bd"/>
</dbReference>
<feature type="domain" description="SecA family profile" evidence="5">
    <location>
        <begin position="5"/>
        <end position="378"/>
    </location>
</feature>
<dbReference type="InterPro" id="IPR027417">
    <property type="entry name" value="P-loop_NTPase"/>
</dbReference>
<dbReference type="GO" id="GO:0017038">
    <property type="term" value="P:protein import"/>
    <property type="evidence" value="ECO:0007669"/>
    <property type="project" value="InterPro"/>
</dbReference>
<dbReference type="CDD" id="cd17928">
    <property type="entry name" value="DEXDc_SecA"/>
    <property type="match status" value="1"/>
</dbReference>